<dbReference type="Gene3D" id="3.90.960.10">
    <property type="entry name" value="YbaK/aminoacyl-tRNA synthetase-associated domain"/>
    <property type="match status" value="1"/>
</dbReference>
<evidence type="ECO:0000259" key="5">
    <source>
        <dbReference type="Pfam" id="PF04073"/>
    </source>
</evidence>
<feature type="domain" description="YbaK/aminoacyl-tRNA synthetase-associated" evidence="5">
    <location>
        <begin position="32"/>
        <end position="149"/>
    </location>
</feature>
<organism evidence="6 7">
    <name type="scientific">Gordonibacter pamelaeae</name>
    <dbReference type="NCBI Taxonomy" id="471189"/>
    <lineage>
        <taxon>Bacteria</taxon>
        <taxon>Bacillati</taxon>
        <taxon>Actinomycetota</taxon>
        <taxon>Coriobacteriia</taxon>
        <taxon>Eggerthellales</taxon>
        <taxon>Eggerthellaceae</taxon>
        <taxon>Gordonibacter</taxon>
    </lineage>
</organism>
<dbReference type="GO" id="GO:0016829">
    <property type="term" value="F:lyase activity"/>
    <property type="evidence" value="ECO:0007669"/>
    <property type="project" value="UniProtKB-KW"/>
</dbReference>
<dbReference type="InterPro" id="IPR036754">
    <property type="entry name" value="YbaK/aa-tRNA-synt-asso_dom_sf"/>
</dbReference>
<dbReference type="SUPFAM" id="SSF55826">
    <property type="entry name" value="YbaK/ProRS associated domain"/>
    <property type="match status" value="1"/>
</dbReference>
<keyword evidence="2 4" id="KW-0648">Protein biosynthesis</keyword>
<accession>A0A369M1S0</accession>
<dbReference type="Pfam" id="PF04073">
    <property type="entry name" value="tRNA_edit"/>
    <property type="match status" value="1"/>
</dbReference>
<dbReference type="InterPro" id="IPR007214">
    <property type="entry name" value="YbaK/aa-tRNA-synth-assoc-dom"/>
</dbReference>
<dbReference type="PIRSF" id="PIRSF006181">
    <property type="entry name" value="EbsC_YbaK"/>
    <property type="match status" value="1"/>
</dbReference>
<evidence type="ECO:0000256" key="1">
    <source>
        <dbReference type="ARBA" id="ARBA00009798"/>
    </source>
</evidence>
<evidence type="ECO:0000313" key="7">
    <source>
        <dbReference type="Proteomes" id="UP000254000"/>
    </source>
</evidence>
<dbReference type="GeneID" id="78359155"/>
<dbReference type="NCBIfam" id="TIGR00011">
    <property type="entry name" value="YbaK_EbsC"/>
    <property type="match status" value="1"/>
</dbReference>
<dbReference type="AlphaFoldDB" id="A0A369M1S0"/>
<dbReference type="EMBL" id="PPTS01000003">
    <property type="protein sequence ID" value="RDB65580.1"/>
    <property type="molecule type" value="Genomic_DNA"/>
</dbReference>
<name>A0A369M1S0_9ACTN</name>
<gene>
    <name evidence="6" type="ORF">C1877_05450</name>
</gene>
<dbReference type="OrthoDB" id="9809296at2"/>
<reference evidence="6 7" key="1">
    <citation type="journal article" date="2018" name="Elife">
        <title>Discovery and characterization of a prevalent human gut bacterial enzyme sufficient for the inactivation of a family of plant toxins.</title>
        <authorList>
            <person name="Koppel N."/>
            <person name="Bisanz J.E."/>
            <person name="Pandelia M.E."/>
            <person name="Turnbaugh P.J."/>
            <person name="Balskus E.P."/>
        </authorList>
    </citation>
    <scope>NUCLEOTIDE SEQUENCE [LARGE SCALE GENOMIC DNA]</scope>
    <source>
        <strain evidence="6 7">3C</strain>
    </source>
</reference>
<dbReference type="CDD" id="cd00002">
    <property type="entry name" value="YbaK_deacylase"/>
    <property type="match status" value="1"/>
</dbReference>
<keyword evidence="7" id="KW-1185">Reference proteome</keyword>
<evidence type="ECO:0000313" key="6">
    <source>
        <dbReference type="EMBL" id="RDB65580.1"/>
    </source>
</evidence>
<comment type="caution">
    <text evidence="6">The sequence shown here is derived from an EMBL/GenBank/DDBJ whole genome shotgun (WGS) entry which is preliminary data.</text>
</comment>
<comment type="similarity">
    <text evidence="1 4">Belongs to the prolyl-tRNA editing family. YbaK/EbsC subfamily.</text>
</comment>
<keyword evidence="3 4" id="KW-0456">Lyase</keyword>
<proteinExistence type="inferred from homology"/>
<protein>
    <recommendedName>
        <fullName evidence="4">Cys-tRNA(Pro)/Cys-tRNA(Cys) deacylase</fullName>
        <ecNumber evidence="4">4.2.-.-</ecNumber>
    </recommendedName>
</protein>
<dbReference type="GO" id="GO:0002161">
    <property type="term" value="F:aminoacyl-tRNA deacylase activity"/>
    <property type="evidence" value="ECO:0007669"/>
    <property type="project" value="InterPro"/>
</dbReference>
<evidence type="ECO:0000256" key="4">
    <source>
        <dbReference type="PIRNR" id="PIRNR006181"/>
    </source>
</evidence>
<dbReference type="Proteomes" id="UP000254000">
    <property type="component" value="Unassembled WGS sequence"/>
</dbReference>
<evidence type="ECO:0000256" key="3">
    <source>
        <dbReference type="ARBA" id="ARBA00023239"/>
    </source>
</evidence>
<dbReference type="PANTHER" id="PTHR30411">
    <property type="entry name" value="CYTOPLASMIC PROTEIN"/>
    <property type="match status" value="1"/>
</dbReference>
<dbReference type="GO" id="GO:0006412">
    <property type="term" value="P:translation"/>
    <property type="evidence" value="ECO:0007669"/>
    <property type="project" value="UniProtKB-KW"/>
</dbReference>
<dbReference type="PANTHER" id="PTHR30411:SF0">
    <property type="entry name" value="CYS-TRNA(PRO)_CYS-TRNA(CYS) DEACYLASE YBAK"/>
    <property type="match status" value="1"/>
</dbReference>
<dbReference type="RefSeq" id="WP_015538661.1">
    <property type="nucleotide sequence ID" value="NZ_CABMMS010000003.1"/>
</dbReference>
<dbReference type="EC" id="4.2.-.-" evidence="4"/>
<dbReference type="InterPro" id="IPR004369">
    <property type="entry name" value="Prolyl-tRNA_editing_YbaK/EbsC"/>
</dbReference>
<sequence>MPKDHDRKTNALRELDAAGVLYEARFFACPEALSGVEVASLLDLDPDRVFKTLVTQAKSGEHYVFMIPVACELDLKKAAAAVGEKAVAMLPARELLPLTGYVHGGCSPIGMRRPFPTAIDETADLFERIAFSGGRLGCQVEMAPDDLARIVPLVRADLTVV</sequence>
<evidence type="ECO:0000256" key="2">
    <source>
        <dbReference type="ARBA" id="ARBA00022917"/>
    </source>
</evidence>